<evidence type="ECO:0000313" key="2">
    <source>
        <dbReference type="EMBL" id="SDM89556.1"/>
    </source>
</evidence>
<dbReference type="EMBL" id="FNHF01000006">
    <property type="protein sequence ID" value="SDM89556.1"/>
    <property type="molecule type" value="Genomic_DNA"/>
</dbReference>
<evidence type="ECO:0000256" key="1">
    <source>
        <dbReference type="SAM" id="MobiDB-lite"/>
    </source>
</evidence>
<protein>
    <submittedName>
        <fullName evidence="2">Uncharacterized protein</fullName>
    </submittedName>
</protein>
<name>A0A1G9WZH0_9BACI</name>
<gene>
    <name evidence="2" type="ORF">SAMN05216244_3678</name>
</gene>
<accession>A0A1G9WZH0</accession>
<sequence length="45" mass="4846">MALRSPATGEQTHTVLNPAALLQDKRKSRHATSSFCGRGFLYGNG</sequence>
<proteinExistence type="predicted"/>
<dbReference type="STRING" id="482461.SAMN05216244_3678"/>
<keyword evidence="3" id="KW-1185">Reference proteome</keyword>
<dbReference type="AlphaFoldDB" id="A0A1G9WZH0"/>
<reference evidence="3" key="1">
    <citation type="submission" date="2016-10" db="EMBL/GenBank/DDBJ databases">
        <authorList>
            <person name="Varghese N."/>
            <person name="Submissions S."/>
        </authorList>
    </citation>
    <scope>NUCLEOTIDE SEQUENCE [LARGE SCALE GENOMIC DNA]</scope>
    <source>
        <strain evidence="3">CGMCC 1.6199</strain>
    </source>
</reference>
<evidence type="ECO:0000313" key="3">
    <source>
        <dbReference type="Proteomes" id="UP000182347"/>
    </source>
</evidence>
<feature type="region of interest" description="Disordered" evidence="1">
    <location>
        <begin position="1"/>
        <end position="28"/>
    </location>
</feature>
<organism evidence="2 3">
    <name type="scientific">Sediminibacillus halophilus</name>
    <dbReference type="NCBI Taxonomy" id="482461"/>
    <lineage>
        <taxon>Bacteria</taxon>
        <taxon>Bacillati</taxon>
        <taxon>Bacillota</taxon>
        <taxon>Bacilli</taxon>
        <taxon>Bacillales</taxon>
        <taxon>Bacillaceae</taxon>
        <taxon>Sediminibacillus</taxon>
    </lineage>
</organism>
<dbReference type="Proteomes" id="UP000182347">
    <property type="component" value="Unassembled WGS sequence"/>
</dbReference>